<dbReference type="AlphaFoldDB" id="A0A3B1CNC0"/>
<organism evidence="2">
    <name type="scientific">hydrothermal vent metagenome</name>
    <dbReference type="NCBI Taxonomy" id="652676"/>
    <lineage>
        <taxon>unclassified sequences</taxon>
        <taxon>metagenomes</taxon>
        <taxon>ecological metagenomes</taxon>
    </lineage>
</organism>
<reference evidence="2" key="1">
    <citation type="submission" date="2018-06" db="EMBL/GenBank/DDBJ databases">
        <authorList>
            <person name="Zhirakovskaya E."/>
        </authorList>
    </citation>
    <scope>NUCLEOTIDE SEQUENCE</scope>
</reference>
<dbReference type="InterPro" id="IPR039426">
    <property type="entry name" value="TonB-dep_rcpt-like"/>
</dbReference>
<dbReference type="Pfam" id="PF07715">
    <property type="entry name" value="Plug"/>
    <property type="match status" value="1"/>
</dbReference>
<protein>
    <submittedName>
        <fullName evidence="2">TonB-dependent receptor</fullName>
    </submittedName>
</protein>
<dbReference type="SUPFAM" id="SSF56935">
    <property type="entry name" value="Porins"/>
    <property type="match status" value="1"/>
</dbReference>
<dbReference type="Gene3D" id="2.170.130.10">
    <property type="entry name" value="TonB-dependent receptor, plug domain"/>
    <property type="match status" value="1"/>
</dbReference>
<dbReference type="InterPro" id="IPR012910">
    <property type="entry name" value="Plug_dom"/>
</dbReference>
<dbReference type="EMBL" id="UOGD01000463">
    <property type="protein sequence ID" value="VAX29792.1"/>
    <property type="molecule type" value="Genomic_DNA"/>
</dbReference>
<proteinExistence type="predicted"/>
<dbReference type="PROSITE" id="PS52016">
    <property type="entry name" value="TONB_DEPENDENT_REC_3"/>
    <property type="match status" value="1"/>
</dbReference>
<evidence type="ECO:0000313" key="2">
    <source>
        <dbReference type="EMBL" id="VAX29792.1"/>
    </source>
</evidence>
<feature type="domain" description="TonB-dependent receptor plug" evidence="1">
    <location>
        <begin position="53"/>
        <end position="124"/>
    </location>
</feature>
<sequence>MTEKLEKYKQMKKTFFIIFLSSTTIFSQALDSLQHRLKDVVIESMHQPVLYSDINRSIELIDTLEISASPVNAVQDYLNYSGSVELNQRGTNGVQADIGIRGGTFEQTLIMLDGIKIVDPQTGHHN</sequence>
<feature type="non-terminal residue" evidence="2">
    <location>
        <position position="126"/>
    </location>
</feature>
<accession>A0A3B1CNC0</accession>
<keyword evidence="2" id="KW-0675">Receptor</keyword>
<gene>
    <name evidence="2" type="ORF">MNBD_IGNAVI01-2778</name>
</gene>
<name>A0A3B1CNC0_9ZZZZ</name>
<dbReference type="InterPro" id="IPR037066">
    <property type="entry name" value="Plug_dom_sf"/>
</dbReference>
<evidence type="ECO:0000259" key="1">
    <source>
        <dbReference type="Pfam" id="PF07715"/>
    </source>
</evidence>